<evidence type="ECO:0000256" key="9">
    <source>
        <dbReference type="ARBA" id="ARBA00023136"/>
    </source>
</evidence>
<feature type="region of interest" description="Disordered" evidence="11">
    <location>
        <begin position="1"/>
        <end position="35"/>
    </location>
</feature>
<feature type="transmembrane region" description="Helical" evidence="10">
    <location>
        <begin position="408"/>
        <end position="429"/>
    </location>
</feature>
<keyword evidence="7 10" id="KW-0256">Endoplasmic reticulum</keyword>
<evidence type="ECO:0000256" key="3">
    <source>
        <dbReference type="ARBA" id="ARBA00007063"/>
    </source>
</evidence>
<feature type="transmembrane region" description="Helical" evidence="10">
    <location>
        <begin position="111"/>
        <end position="129"/>
    </location>
</feature>
<evidence type="ECO:0000256" key="11">
    <source>
        <dbReference type="SAM" id="MobiDB-lite"/>
    </source>
</evidence>
<dbReference type="GO" id="GO:0006487">
    <property type="term" value="P:protein N-linked glycosylation"/>
    <property type="evidence" value="ECO:0007669"/>
    <property type="project" value="TreeGrafter"/>
</dbReference>
<keyword evidence="6 10" id="KW-0812">Transmembrane</keyword>
<keyword evidence="4 10" id="KW-0328">Glycosyltransferase</keyword>
<dbReference type="Pfam" id="PF03901">
    <property type="entry name" value="Glyco_transf_22"/>
    <property type="match status" value="1"/>
</dbReference>
<feature type="transmembrane region" description="Helical" evidence="10">
    <location>
        <begin position="166"/>
        <end position="181"/>
    </location>
</feature>
<keyword evidence="5" id="KW-0808">Transferase</keyword>
<comment type="subcellular location">
    <subcellularLocation>
        <location evidence="1 10">Endoplasmic reticulum membrane</location>
        <topology evidence="1 10">Multi-pass membrane protein</topology>
    </subcellularLocation>
</comment>
<keyword evidence="9 10" id="KW-0472">Membrane</keyword>
<dbReference type="PANTHER" id="PTHR22760">
    <property type="entry name" value="GLYCOSYLTRANSFERASE"/>
    <property type="match status" value="1"/>
</dbReference>
<protein>
    <recommendedName>
        <fullName evidence="10">Mannosyltransferase</fullName>
        <ecNumber evidence="10">2.4.1.-</ecNumber>
    </recommendedName>
</protein>
<feature type="transmembrane region" description="Helical" evidence="10">
    <location>
        <begin position="187"/>
        <end position="205"/>
    </location>
</feature>
<comment type="pathway">
    <text evidence="2">Protein modification; protein glycosylation.</text>
</comment>
<comment type="similarity">
    <text evidence="3 10">Belongs to the glycosyltransferase 22 family.</text>
</comment>
<evidence type="ECO:0000256" key="10">
    <source>
        <dbReference type="RuleBase" id="RU363075"/>
    </source>
</evidence>
<evidence type="ECO:0000313" key="12">
    <source>
        <dbReference type="EMBL" id="KAG1545783.1"/>
    </source>
</evidence>
<comment type="caution">
    <text evidence="12">The sequence shown here is derived from an EMBL/GenBank/DDBJ whole genome shotgun (WGS) entry which is preliminary data.</text>
</comment>
<feature type="transmembrane region" description="Helical" evidence="10">
    <location>
        <begin position="217"/>
        <end position="243"/>
    </location>
</feature>
<organism evidence="12 13">
    <name type="scientific">Rhizopus oryzae</name>
    <name type="common">Mucormycosis agent</name>
    <name type="synonym">Rhizopus arrhizus var. delemar</name>
    <dbReference type="NCBI Taxonomy" id="64495"/>
    <lineage>
        <taxon>Eukaryota</taxon>
        <taxon>Fungi</taxon>
        <taxon>Fungi incertae sedis</taxon>
        <taxon>Mucoromycota</taxon>
        <taxon>Mucoromycotina</taxon>
        <taxon>Mucoromycetes</taxon>
        <taxon>Mucorales</taxon>
        <taxon>Mucorineae</taxon>
        <taxon>Rhizopodaceae</taxon>
        <taxon>Rhizopus</taxon>
    </lineage>
</organism>
<evidence type="ECO:0000256" key="2">
    <source>
        <dbReference type="ARBA" id="ARBA00004922"/>
    </source>
</evidence>
<dbReference type="EC" id="2.4.1.-" evidence="10"/>
<dbReference type="OrthoDB" id="497541at2759"/>
<dbReference type="PANTHER" id="PTHR22760:SF2">
    <property type="entry name" value="ALPHA-1,2-MANNOSYLTRANSFERASE ALG9"/>
    <property type="match status" value="1"/>
</dbReference>
<gene>
    <name evidence="12" type="ORF">G6F51_005263</name>
</gene>
<sequence>MSESSKRELRSRSNKKESMSTKKTTVTTTEQSTKETKSIRAAQDLLSESGTFSFSLLTAFRVLFIIRCFSALYRIMDDCDEVFNYWEPTHYLLEGYGRETWEYSTDYKIRSWAYVFVHALVGLFAKLIAPTKVQVFYIIRLVLAGACSFAEARFYRTITEEINPHVGRYVFAILFFGAGMFNASTAYLPSSFAMCCVFMAFSYALKPVSDVDRTRTYRVVFWIGLGALAGWPFAALIGLPFAIEEILVFGRDMMKKEDGTIVRSLATPQWRLRRFIRLLEASFFSGIGLVFLLVLMDQMFYRQYTIVAWNIVKYNIFSDGRGPDLYGTEPWYYYILNGFLNFNIVFLLALGSAVCVLITAFIDRNRVPGRTKMDQIWPYVVLGLKLIPFYIWFITFSLQAHKEERFMYVAYPLMSLNAAISIYLIRTWASRFAGVLGASVHVRVMALRYTSFAILFVYALLSFSRILALLTRYRAPLTIYSSIWAEQPTDQLVNMNYLQEDFPNDIQLKEKNVCVGKEWYRFPSQFFLPSDTRLQFIKSDFHGQLPKTFEEDITVGQYEIDGEEKYYRRRHYSWFGARQAPQGFNDINMEDPSVYVDENECDYLVDVDYPLRAVSSAEPRYIKDTDHWEILACYPFLDTENSHRLSRAFWVPGSPGLAWGDYCMLKRKH</sequence>
<name>A0A9P6YDN5_RHIOR</name>
<feature type="compositionally biased region" description="Basic and acidic residues" evidence="11">
    <location>
        <begin position="1"/>
        <end position="20"/>
    </location>
</feature>
<accession>A0A9P6YDN5</accession>
<feature type="compositionally biased region" description="Low complexity" evidence="11">
    <location>
        <begin position="21"/>
        <end position="31"/>
    </location>
</feature>
<dbReference type="InterPro" id="IPR005599">
    <property type="entry name" value="GPI_mannosylTrfase"/>
</dbReference>
<dbReference type="GO" id="GO:0000026">
    <property type="term" value="F:alpha-1,2-mannosyltransferase activity"/>
    <property type="evidence" value="ECO:0007669"/>
    <property type="project" value="TreeGrafter"/>
</dbReference>
<evidence type="ECO:0000256" key="1">
    <source>
        <dbReference type="ARBA" id="ARBA00004477"/>
    </source>
</evidence>
<evidence type="ECO:0000256" key="4">
    <source>
        <dbReference type="ARBA" id="ARBA00022676"/>
    </source>
</evidence>
<evidence type="ECO:0000256" key="8">
    <source>
        <dbReference type="ARBA" id="ARBA00022989"/>
    </source>
</evidence>
<dbReference type="EMBL" id="JAANIT010000633">
    <property type="protein sequence ID" value="KAG1545783.1"/>
    <property type="molecule type" value="Genomic_DNA"/>
</dbReference>
<proteinExistence type="inferred from homology"/>
<dbReference type="GO" id="GO:0005789">
    <property type="term" value="C:endoplasmic reticulum membrane"/>
    <property type="evidence" value="ECO:0007669"/>
    <property type="project" value="UniProtKB-SubCell"/>
</dbReference>
<feature type="transmembrane region" description="Helical" evidence="10">
    <location>
        <begin position="376"/>
        <end position="396"/>
    </location>
</feature>
<evidence type="ECO:0000313" key="13">
    <source>
        <dbReference type="Proteomes" id="UP000717996"/>
    </source>
</evidence>
<reference evidence="12" key="1">
    <citation type="journal article" date="2020" name="Microb. Genom.">
        <title>Genetic diversity of clinical and environmental Mucorales isolates obtained from an investigation of mucormycosis cases among solid organ transplant recipients.</title>
        <authorList>
            <person name="Nguyen M.H."/>
            <person name="Kaul D."/>
            <person name="Muto C."/>
            <person name="Cheng S.J."/>
            <person name="Richter R.A."/>
            <person name="Bruno V.M."/>
            <person name="Liu G."/>
            <person name="Beyhan S."/>
            <person name="Sundermann A.J."/>
            <person name="Mounaud S."/>
            <person name="Pasculle A.W."/>
            <person name="Nierman W.C."/>
            <person name="Driscoll E."/>
            <person name="Cumbie R."/>
            <person name="Clancy C.J."/>
            <person name="Dupont C.L."/>
        </authorList>
    </citation>
    <scope>NUCLEOTIDE SEQUENCE</scope>
    <source>
        <strain evidence="12">GL16</strain>
    </source>
</reference>
<evidence type="ECO:0000256" key="6">
    <source>
        <dbReference type="ARBA" id="ARBA00022692"/>
    </source>
</evidence>
<evidence type="ECO:0000256" key="5">
    <source>
        <dbReference type="ARBA" id="ARBA00022679"/>
    </source>
</evidence>
<feature type="transmembrane region" description="Helical" evidence="10">
    <location>
        <begin position="275"/>
        <end position="295"/>
    </location>
</feature>
<dbReference type="AlphaFoldDB" id="A0A9P6YDN5"/>
<evidence type="ECO:0000256" key="7">
    <source>
        <dbReference type="ARBA" id="ARBA00022824"/>
    </source>
</evidence>
<feature type="transmembrane region" description="Helical" evidence="10">
    <location>
        <begin position="331"/>
        <end position="361"/>
    </location>
</feature>
<feature type="transmembrane region" description="Helical" evidence="10">
    <location>
        <begin position="449"/>
        <end position="470"/>
    </location>
</feature>
<keyword evidence="8 10" id="KW-1133">Transmembrane helix</keyword>
<dbReference type="Proteomes" id="UP000717996">
    <property type="component" value="Unassembled WGS sequence"/>
</dbReference>
<feature type="transmembrane region" description="Helical" evidence="10">
    <location>
        <begin position="135"/>
        <end position="154"/>
    </location>
</feature>